<evidence type="ECO:0000313" key="2">
    <source>
        <dbReference type="Proteomes" id="UP000602050"/>
    </source>
</evidence>
<reference evidence="1" key="2">
    <citation type="submission" date="2020-09" db="EMBL/GenBank/DDBJ databases">
        <authorList>
            <person name="Sun Q."/>
            <person name="Zhou Y."/>
        </authorList>
    </citation>
    <scope>NUCLEOTIDE SEQUENCE</scope>
    <source>
        <strain evidence="1">CGMCC 1.12360</strain>
    </source>
</reference>
<proteinExistence type="predicted"/>
<comment type="caution">
    <text evidence="1">The sequence shown here is derived from an EMBL/GenBank/DDBJ whole genome shotgun (WGS) entry which is preliminary data.</text>
</comment>
<sequence>MTYYYYLASDIKLPSGIYSKSGFINLNESKIALDQTLDLTESDEKVDGFDYPVQIEIVYGLCDPETLEAYDDFGLPLLHKYILDVCSYYKTCTIQIAHILNTHRHPLKIVERRKLLLNQLSNPKQLALHHGELLTIKKIPEF</sequence>
<dbReference type="Proteomes" id="UP000602050">
    <property type="component" value="Unassembled WGS sequence"/>
</dbReference>
<reference evidence="1" key="1">
    <citation type="journal article" date="2014" name="Int. J. Syst. Evol. Microbiol.">
        <title>Complete genome sequence of Corynebacterium casei LMG S-19264T (=DSM 44701T), isolated from a smear-ripened cheese.</title>
        <authorList>
            <consortium name="US DOE Joint Genome Institute (JGI-PGF)"/>
            <person name="Walter F."/>
            <person name="Albersmeier A."/>
            <person name="Kalinowski J."/>
            <person name="Ruckert C."/>
        </authorList>
    </citation>
    <scope>NUCLEOTIDE SEQUENCE</scope>
    <source>
        <strain evidence="1">CGMCC 1.12360</strain>
    </source>
</reference>
<dbReference type="EMBL" id="BMEV01000036">
    <property type="protein sequence ID" value="GFZ78867.1"/>
    <property type="molecule type" value="Genomic_DNA"/>
</dbReference>
<evidence type="ECO:0000313" key="1">
    <source>
        <dbReference type="EMBL" id="GFZ78867.1"/>
    </source>
</evidence>
<keyword evidence="2" id="KW-1185">Reference proteome</keyword>
<dbReference type="AlphaFoldDB" id="A0A8J2XEM5"/>
<accession>A0A8J2XEM5</accession>
<name>A0A8J2XEM5_9BACI</name>
<organism evidence="1 2">
    <name type="scientific">Compostibacillus humi</name>
    <dbReference type="NCBI Taxonomy" id="1245525"/>
    <lineage>
        <taxon>Bacteria</taxon>
        <taxon>Bacillati</taxon>
        <taxon>Bacillota</taxon>
        <taxon>Bacilli</taxon>
        <taxon>Bacillales</taxon>
        <taxon>Bacillaceae</taxon>
        <taxon>Compostibacillus</taxon>
    </lineage>
</organism>
<gene>
    <name evidence="1" type="ORF">GCM10010978_20380</name>
</gene>
<dbReference type="RefSeq" id="WP_188392300.1">
    <property type="nucleotide sequence ID" value="NZ_BMEV01000036.1"/>
</dbReference>
<protein>
    <submittedName>
        <fullName evidence="1">Uncharacterized protein</fullName>
    </submittedName>
</protein>